<dbReference type="EMBL" id="JACMRX010000002">
    <property type="protein sequence ID" value="KAF7994484.1"/>
    <property type="molecule type" value="Genomic_DNA"/>
</dbReference>
<keyword evidence="6 7" id="KW-0472">Membrane</keyword>
<protein>
    <submittedName>
        <fullName evidence="8">Uncharacterized protein</fullName>
    </submittedName>
</protein>
<dbReference type="Proteomes" id="UP000639338">
    <property type="component" value="Unassembled WGS sequence"/>
</dbReference>
<name>A0A835CS10_APHGI</name>
<evidence type="ECO:0000256" key="4">
    <source>
        <dbReference type="ARBA" id="ARBA00022692"/>
    </source>
</evidence>
<sequence length="352" mass="39701">MPDQLNRSNNRKIDCQNDESSKGLIDKAAPEIKPKDRYNLAYISFFVLGMTSGLPWLFFLNSQIYWKYKFRNTTLDKFESTNNQSSSKLQNYFTAYMDTAGAVAYSVSVIINIFMQKWISSRIRVIITQLGTIILFLISTLFVKINTDERQYFFLEITLITAAGLNAVGSILAGTMFAIGGYFPPKYISSCSQGISSSGIFSAILQILSLWLSTGPIATGLMYFLIGDFIIIFAFISYIFLEKQEFFKYHMKEEVTIKNSDKSIDDTPGSGDNNSVSYMKILFKIWPYGLSMFITISSTYGVFPAINTLVKSEAPSNTEWNKKYFGSVATFLMFSIGDSSGCILSQYCTWVT</sequence>
<dbReference type="GO" id="GO:0005886">
    <property type="term" value="C:plasma membrane"/>
    <property type="evidence" value="ECO:0007669"/>
    <property type="project" value="TreeGrafter"/>
</dbReference>
<reference evidence="8 9" key="1">
    <citation type="submission" date="2020-08" db="EMBL/GenBank/DDBJ databases">
        <title>Aphidius gifuensis genome sequencing and assembly.</title>
        <authorList>
            <person name="Du Z."/>
        </authorList>
    </citation>
    <scope>NUCLEOTIDE SEQUENCE [LARGE SCALE GENOMIC DNA]</scope>
    <source>
        <strain evidence="8">YNYX2018</strain>
        <tissue evidence="8">Adults</tissue>
    </source>
</reference>
<dbReference type="PANTHER" id="PTHR10332:SF88">
    <property type="entry name" value="EQUILIBRATIVE NUCLEOSIDE TRANSPORTER 1, ISOFORM A"/>
    <property type="match status" value="1"/>
</dbReference>
<dbReference type="SUPFAM" id="SSF103473">
    <property type="entry name" value="MFS general substrate transporter"/>
    <property type="match status" value="1"/>
</dbReference>
<comment type="similarity">
    <text evidence="2">Belongs to the SLC29A/ENT transporter (TC 2.A.57) family.</text>
</comment>
<gene>
    <name evidence="8" type="ORF">HCN44_003956</name>
</gene>
<evidence type="ECO:0000256" key="1">
    <source>
        <dbReference type="ARBA" id="ARBA00004141"/>
    </source>
</evidence>
<accession>A0A835CS10</accession>
<evidence type="ECO:0000313" key="9">
    <source>
        <dbReference type="Proteomes" id="UP000639338"/>
    </source>
</evidence>
<dbReference type="Pfam" id="PF01733">
    <property type="entry name" value="Nucleoside_tran"/>
    <property type="match status" value="1"/>
</dbReference>
<feature type="transmembrane region" description="Helical" evidence="7">
    <location>
        <begin position="195"/>
        <end position="214"/>
    </location>
</feature>
<dbReference type="PANTHER" id="PTHR10332">
    <property type="entry name" value="EQUILIBRATIVE NUCLEOSIDE TRANSPORTER"/>
    <property type="match status" value="1"/>
</dbReference>
<evidence type="ECO:0000256" key="3">
    <source>
        <dbReference type="ARBA" id="ARBA00022448"/>
    </source>
</evidence>
<organism evidence="8 9">
    <name type="scientific">Aphidius gifuensis</name>
    <name type="common">Parasitoid wasp</name>
    <dbReference type="NCBI Taxonomy" id="684658"/>
    <lineage>
        <taxon>Eukaryota</taxon>
        <taxon>Metazoa</taxon>
        <taxon>Ecdysozoa</taxon>
        <taxon>Arthropoda</taxon>
        <taxon>Hexapoda</taxon>
        <taxon>Insecta</taxon>
        <taxon>Pterygota</taxon>
        <taxon>Neoptera</taxon>
        <taxon>Endopterygota</taxon>
        <taxon>Hymenoptera</taxon>
        <taxon>Apocrita</taxon>
        <taxon>Ichneumonoidea</taxon>
        <taxon>Braconidae</taxon>
        <taxon>Aphidiinae</taxon>
        <taxon>Aphidius</taxon>
    </lineage>
</organism>
<keyword evidence="5 7" id="KW-1133">Transmembrane helix</keyword>
<keyword evidence="9" id="KW-1185">Reference proteome</keyword>
<evidence type="ECO:0000256" key="5">
    <source>
        <dbReference type="ARBA" id="ARBA00022989"/>
    </source>
</evidence>
<keyword evidence="4 7" id="KW-0812">Transmembrane</keyword>
<proteinExistence type="inferred from homology"/>
<dbReference type="PRINTS" id="PR01130">
    <property type="entry name" value="DERENTRNSPRT"/>
</dbReference>
<evidence type="ECO:0000256" key="7">
    <source>
        <dbReference type="SAM" id="Phobius"/>
    </source>
</evidence>
<feature type="transmembrane region" description="Helical" evidence="7">
    <location>
        <begin position="285"/>
        <end position="303"/>
    </location>
</feature>
<feature type="transmembrane region" description="Helical" evidence="7">
    <location>
        <begin position="126"/>
        <end position="145"/>
    </location>
</feature>
<keyword evidence="3" id="KW-0813">Transport</keyword>
<comment type="subcellular location">
    <subcellularLocation>
        <location evidence="1">Membrane</location>
        <topology evidence="1">Multi-pass membrane protein</topology>
    </subcellularLocation>
</comment>
<feature type="transmembrane region" description="Helical" evidence="7">
    <location>
        <begin position="157"/>
        <end position="183"/>
    </location>
</feature>
<dbReference type="AlphaFoldDB" id="A0A835CS10"/>
<dbReference type="GO" id="GO:0005337">
    <property type="term" value="F:nucleoside transmembrane transporter activity"/>
    <property type="evidence" value="ECO:0007669"/>
    <property type="project" value="InterPro"/>
</dbReference>
<dbReference type="InterPro" id="IPR036259">
    <property type="entry name" value="MFS_trans_sf"/>
</dbReference>
<feature type="transmembrane region" description="Helical" evidence="7">
    <location>
        <begin position="220"/>
        <end position="241"/>
    </location>
</feature>
<feature type="transmembrane region" description="Helical" evidence="7">
    <location>
        <begin position="93"/>
        <end position="114"/>
    </location>
</feature>
<evidence type="ECO:0000313" key="8">
    <source>
        <dbReference type="EMBL" id="KAF7994484.1"/>
    </source>
</evidence>
<feature type="transmembrane region" description="Helical" evidence="7">
    <location>
        <begin position="40"/>
        <end position="59"/>
    </location>
</feature>
<dbReference type="InterPro" id="IPR002259">
    <property type="entry name" value="Eqnu_transpt"/>
</dbReference>
<comment type="caution">
    <text evidence="8">The sequence shown here is derived from an EMBL/GenBank/DDBJ whole genome shotgun (WGS) entry which is preliminary data.</text>
</comment>
<dbReference type="OrthoDB" id="46396at2759"/>
<evidence type="ECO:0000256" key="6">
    <source>
        <dbReference type="ARBA" id="ARBA00023136"/>
    </source>
</evidence>
<evidence type="ECO:0000256" key="2">
    <source>
        <dbReference type="ARBA" id="ARBA00007965"/>
    </source>
</evidence>